<protein>
    <submittedName>
        <fullName evidence="1">Uncharacterized protein</fullName>
    </submittedName>
</protein>
<dbReference type="EMBL" id="VUJU01000117">
    <property type="protein sequence ID" value="KAF0772917.1"/>
    <property type="molecule type" value="Genomic_DNA"/>
</dbReference>
<gene>
    <name evidence="1" type="ORF">FWK35_00002198</name>
</gene>
<accession>A0A6G0ZN49</accession>
<dbReference type="AlphaFoldDB" id="A0A6G0ZN49"/>
<reference evidence="1 2" key="1">
    <citation type="submission" date="2019-08" db="EMBL/GenBank/DDBJ databases">
        <title>Whole genome of Aphis craccivora.</title>
        <authorList>
            <person name="Voronova N.V."/>
            <person name="Shulinski R.S."/>
            <person name="Bandarenka Y.V."/>
            <person name="Zhorov D.G."/>
            <person name="Warner D."/>
        </authorList>
    </citation>
    <scope>NUCLEOTIDE SEQUENCE [LARGE SCALE GENOMIC DNA]</scope>
    <source>
        <strain evidence="1">180601</strain>
        <tissue evidence="1">Whole Body</tissue>
    </source>
</reference>
<comment type="caution">
    <text evidence="1">The sequence shown here is derived from an EMBL/GenBank/DDBJ whole genome shotgun (WGS) entry which is preliminary data.</text>
</comment>
<organism evidence="1 2">
    <name type="scientific">Aphis craccivora</name>
    <name type="common">Cowpea aphid</name>
    <dbReference type="NCBI Taxonomy" id="307492"/>
    <lineage>
        <taxon>Eukaryota</taxon>
        <taxon>Metazoa</taxon>
        <taxon>Ecdysozoa</taxon>
        <taxon>Arthropoda</taxon>
        <taxon>Hexapoda</taxon>
        <taxon>Insecta</taxon>
        <taxon>Pterygota</taxon>
        <taxon>Neoptera</taxon>
        <taxon>Paraneoptera</taxon>
        <taxon>Hemiptera</taxon>
        <taxon>Sternorrhyncha</taxon>
        <taxon>Aphidomorpha</taxon>
        <taxon>Aphidoidea</taxon>
        <taxon>Aphididae</taxon>
        <taxon>Aphidini</taxon>
        <taxon>Aphis</taxon>
        <taxon>Aphis</taxon>
    </lineage>
</organism>
<evidence type="ECO:0000313" key="1">
    <source>
        <dbReference type="EMBL" id="KAF0772917.1"/>
    </source>
</evidence>
<proteinExistence type="predicted"/>
<sequence>KQTKLNILNTCPPPTKRRKPYSRCFLLLGENTKMADVGVLCIILNNTTYTMYSFAVQIFDNFYCIIYSLASCVMCILRISGASSSLAIAADVANQLETTRLTYTTDDRALSFSECRRTSAILIGLCNHRRHDPTVGRFNLNPPLPLTDVTRTCTHTHTHIRYNVLHNIRTTQRA</sequence>
<keyword evidence="2" id="KW-1185">Reference proteome</keyword>
<feature type="non-terminal residue" evidence="1">
    <location>
        <position position="1"/>
    </location>
</feature>
<dbReference type="Proteomes" id="UP000478052">
    <property type="component" value="Unassembled WGS sequence"/>
</dbReference>
<name>A0A6G0ZN49_APHCR</name>
<evidence type="ECO:0000313" key="2">
    <source>
        <dbReference type="Proteomes" id="UP000478052"/>
    </source>
</evidence>